<organism evidence="1">
    <name type="scientific">human gut metagenome</name>
    <dbReference type="NCBI Taxonomy" id="408170"/>
    <lineage>
        <taxon>unclassified sequences</taxon>
        <taxon>metagenomes</taxon>
        <taxon>organismal metagenomes</taxon>
    </lineage>
</organism>
<proteinExistence type="predicted"/>
<reference evidence="1" key="1">
    <citation type="journal article" date="2013" name="Environ. Microbiol.">
        <title>Microbiota from the distal guts of lean and obese adolescents exhibit partial functional redundancy besides clear differences in community structure.</title>
        <authorList>
            <person name="Ferrer M."/>
            <person name="Ruiz A."/>
            <person name="Lanza F."/>
            <person name="Haange S.B."/>
            <person name="Oberbach A."/>
            <person name="Till H."/>
            <person name="Bargiela R."/>
            <person name="Campoy C."/>
            <person name="Segura M.T."/>
            <person name="Richter M."/>
            <person name="von Bergen M."/>
            <person name="Seifert J."/>
            <person name="Suarez A."/>
        </authorList>
    </citation>
    <scope>NUCLEOTIDE SEQUENCE</scope>
</reference>
<accession>K1TSB0</accession>
<protein>
    <submittedName>
        <fullName evidence="1">Uncharacterized protein</fullName>
    </submittedName>
</protein>
<dbReference type="EMBL" id="AJWZ01002611">
    <property type="protein sequence ID" value="EKC70494.1"/>
    <property type="molecule type" value="Genomic_DNA"/>
</dbReference>
<dbReference type="AlphaFoldDB" id="K1TSB0"/>
<name>K1TSB0_9ZZZZ</name>
<sequence length="57" mass="6684">MSPGRILNLKRMALNEYLDHLEGQGYLTVNRTAGLDMVYLKKKIELKEVVSNYYKKH</sequence>
<comment type="caution">
    <text evidence="1">The sequence shown here is derived from an EMBL/GenBank/DDBJ whole genome shotgun (WGS) entry which is preliminary data.</text>
</comment>
<evidence type="ECO:0000313" key="1">
    <source>
        <dbReference type="EMBL" id="EKC70494.1"/>
    </source>
</evidence>
<gene>
    <name evidence="1" type="ORF">OBE_03864</name>
</gene>